<dbReference type="RefSeq" id="WP_158193148.1">
    <property type="nucleotide sequence ID" value="NZ_CP046908.1"/>
</dbReference>
<evidence type="ECO:0000313" key="2">
    <source>
        <dbReference type="EMBL" id="QGZ34166.1"/>
    </source>
</evidence>
<evidence type="ECO:0000313" key="3">
    <source>
        <dbReference type="Proteomes" id="UP000435648"/>
    </source>
</evidence>
<keyword evidence="1" id="KW-0472">Membrane</keyword>
<organism evidence="2 3">
    <name type="scientific">Stappia indica</name>
    <dbReference type="NCBI Taxonomy" id="538381"/>
    <lineage>
        <taxon>Bacteria</taxon>
        <taxon>Pseudomonadati</taxon>
        <taxon>Pseudomonadota</taxon>
        <taxon>Alphaproteobacteria</taxon>
        <taxon>Hyphomicrobiales</taxon>
        <taxon>Stappiaceae</taxon>
        <taxon>Stappia</taxon>
    </lineage>
</organism>
<dbReference type="OrthoDB" id="9956551at2"/>
<proteinExistence type="predicted"/>
<dbReference type="Proteomes" id="UP000435648">
    <property type="component" value="Chromosome"/>
</dbReference>
<dbReference type="EMBL" id="CP046908">
    <property type="protein sequence ID" value="QGZ34166.1"/>
    <property type="molecule type" value="Genomic_DNA"/>
</dbReference>
<dbReference type="KEGG" id="siw:GH266_06355"/>
<feature type="transmembrane region" description="Helical" evidence="1">
    <location>
        <begin position="23"/>
        <end position="52"/>
    </location>
</feature>
<protein>
    <submittedName>
        <fullName evidence="2">Uncharacterized protein</fullName>
    </submittedName>
</protein>
<evidence type="ECO:0000256" key="1">
    <source>
        <dbReference type="SAM" id="Phobius"/>
    </source>
</evidence>
<reference evidence="2 3" key="1">
    <citation type="submission" date="2019-12" db="EMBL/GenBank/DDBJ databases">
        <title>The genome of Stappia indica PHM037.</title>
        <authorList>
            <person name="Kacar D."/>
            <person name="Galan B."/>
            <person name="Canedo L."/>
            <person name="Rodriguez P."/>
            <person name="de la Calle F."/>
            <person name="Garcia J.L."/>
        </authorList>
    </citation>
    <scope>NUCLEOTIDE SEQUENCE [LARGE SCALE GENOMIC DNA]</scope>
    <source>
        <strain evidence="2 3">PHM037</strain>
    </source>
</reference>
<name>A0A857C554_9HYPH</name>
<keyword evidence="1" id="KW-0812">Transmembrane</keyword>
<dbReference type="AlphaFoldDB" id="A0A857C554"/>
<accession>A0A857C554</accession>
<keyword evidence="1" id="KW-1133">Transmembrane helix</keyword>
<sequence length="108" mass="11469">MSQLQDTATPAVSARRTKVRPGLTFFIVVVSATFLFAAEIWAMTLGFLWAFIGIMSLGPVGTTLLSAVLLPAAAFATWRLAVLAVRGELNLLPAPSDPSQRAPAIRAD</sequence>
<gene>
    <name evidence="2" type="ORF">GH266_06355</name>
</gene>